<sequence length="65" mass="7267">MKKILIVLALLMLAGCSRQVLPEEQTDANPQIKDPSTAPVRYVDNYHGVACYWLRGYDAISCVKV</sequence>
<keyword evidence="2" id="KW-1185">Reference proteome</keyword>
<reference evidence="1 2" key="1">
    <citation type="submission" date="2021-06" db="EMBL/GenBank/DDBJ databases">
        <title>Complete genome sequence of Stenotrophomonas maltophilia phage Piffle.</title>
        <authorList>
            <person name="Kirchhoff M."/>
            <person name="Ortega C."/>
            <person name="Clark J."/>
            <person name="Liu M."/>
            <person name="Burrowes B."/>
        </authorList>
    </citation>
    <scope>NUCLEOTIDE SEQUENCE [LARGE SCALE GENOMIC DNA]</scope>
</reference>
<name>A0AAE8BHU1_9CAUD</name>
<protein>
    <submittedName>
        <fullName evidence="1">Outer membrane lipoprotein</fullName>
    </submittedName>
</protein>
<evidence type="ECO:0000313" key="2">
    <source>
        <dbReference type="Proteomes" id="UP000827904"/>
    </source>
</evidence>
<accession>A0AAE8BHU1</accession>
<dbReference type="Proteomes" id="UP000827904">
    <property type="component" value="Segment"/>
</dbReference>
<evidence type="ECO:0000313" key="1">
    <source>
        <dbReference type="EMBL" id="QYW01869.1"/>
    </source>
</evidence>
<keyword evidence="1" id="KW-0449">Lipoprotein</keyword>
<organism evidence="1 2">
    <name type="scientific">Stenotrophomonas phage Piffle</name>
    <dbReference type="NCBI Taxonomy" id="2859656"/>
    <lineage>
        <taxon>Viruses</taxon>
        <taxon>Duplodnaviria</taxon>
        <taxon>Heunggongvirae</taxon>
        <taxon>Uroviricota</taxon>
        <taxon>Caudoviricetes</taxon>
        <taxon>Schitoviridae</taxon>
        <taxon>Pokkenvirus</taxon>
        <taxon>Pokkenvirus piffle</taxon>
    </lineage>
</organism>
<dbReference type="PROSITE" id="PS51257">
    <property type="entry name" value="PROKAR_LIPOPROTEIN"/>
    <property type="match status" value="1"/>
</dbReference>
<gene>
    <name evidence="1" type="ORF">CPT_Piffle_009</name>
</gene>
<dbReference type="EMBL" id="MZ326857">
    <property type="protein sequence ID" value="QYW01869.1"/>
    <property type="molecule type" value="Genomic_DNA"/>
</dbReference>
<proteinExistence type="predicted"/>